<evidence type="ECO:0000259" key="1">
    <source>
        <dbReference type="Pfam" id="PF01408"/>
    </source>
</evidence>
<comment type="caution">
    <text evidence="3">The sequence shown here is derived from an EMBL/GenBank/DDBJ whole genome shotgun (WGS) entry which is preliminary data.</text>
</comment>
<dbReference type="RefSeq" id="WP_377944793.1">
    <property type="nucleotide sequence ID" value="NZ_JBHUCX010000083.1"/>
</dbReference>
<gene>
    <name evidence="3" type="ORF">ACFSB2_19615</name>
</gene>
<protein>
    <submittedName>
        <fullName evidence="3">Gfo/Idh/MocA family protein</fullName>
    </submittedName>
</protein>
<feature type="domain" description="GFO/IDH/MocA-like oxidoreductase" evidence="2">
    <location>
        <begin position="132"/>
        <end position="250"/>
    </location>
</feature>
<dbReference type="PANTHER" id="PTHR43708">
    <property type="entry name" value="CONSERVED EXPRESSED OXIDOREDUCTASE (EUROFUNG)"/>
    <property type="match status" value="1"/>
</dbReference>
<dbReference type="PANTHER" id="PTHR43708:SF8">
    <property type="entry name" value="OXIDOREDUCTASE"/>
    <property type="match status" value="1"/>
</dbReference>
<dbReference type="Proteomes" id="UP001597079">
    <property type="component" value="Unassembled WGS sequence"/>
</dbReference>
<keyword evidence="4" id="KW-1185">Reference proteome</keyword>
<dbReference type="SUPFAM" id="SSF51735">
    <property type="entry name" value="NAD(P)-binding Rossmann-fold domains"/>
    <property type="match status" value="1"/>
</dbReference>
<dbReference type="InterPro" id="IPR051317">
    <property type="entry name" value="Gfo/Idh/MocA_oxidoreduct"/>
</dbReference>
<evidence type="ECO:0000259" key="2">
    <source>
        <dbReference type="Pfam" id="PF22725"/>
    </source>
</evidence>
<dbReference type="Gene3D" id="3.30.360.10">
    <property type="entry name" value="Dihydrodipicolinate Reductase, domain 2"/>
    <property type="match status" value="1"/>
</dbReference>
<dbReference type="InterPro" id="IPR055170">
    <property type="entry name" value="GFO_IDH_MocA-like_dom"/>
</dbReference>
<organism evidence="3 4">
    <name type="scientific">Alicyclobacillus fodiniaquatilis</name>
    <dbReference type="NCBI Taxonomy" id="1661150"/>
    <lineage>
        <taxon>Bacteria</taxon>
        <taxon>Bacillati</taxon>
        <taxon>Bacillota</taxon>
        <taxon>Bacilli</taxon>
        <taxon>Bacillales</taxon>
        <taxon>Alicyclobacillaceae</taxon>
        <taxon>Alicyclobacillus</taxon>
    </lineage>
</organism>
<accession>A0ABW4JP25</accession>
<evidence type="ECO:0000313" key="4">
    <source>
        <dbReference type="Proteomes" id="UP001597079"/>
    </source>
</evidence>
<dbReference type="InterPro" id="IPR036291">
    <property type="entry name" value="NAD(P)-bd_dom_sf"/>
</dbReference>
<evidence type="ECO:0000313" key="3">
    <source>
        <dbReference type="EMBL" id="MFD1676885.1"/>
    </source>
</evidence>
<name>A0ABW4JP25_9BACL</name>
<proteinExistence type="predicted"/>
<sequence length="356" mass="40260">MSHISVAILGQGRSGYSIHGQSLSKMTDKYKIVAVMDDLAERRRRAEQEYHCSSYDDYRDLFQRKDIDLIVNALPSYLHVPVTLEFLNAGYHVLSEKPVVRFASEVDSLIEASKKSGRTLAIYQQSRFSPAFVQMRKIIASGVLGRIVQVSISFSGFARRWDWQTLKSMNGGSLLNTGPHPVDQALQLFGTDQMPAVFCRMDSVNSYGDAEDYVKLVLYGEGRPTIDVEISSCSAYPLFTYQVQGEHGGLTGNTSHLEWKYFDPSQSQEHQLTTTPLQNDDGSPAYCSEDLVWKQEEWNVSDALSSDPFSSMSEVFYNMLYDTLTKGVPLQVTPQEVRQQIAVMEECYRQNPRFSM</sequence>
<reference evidence="4" key="1">
    <citation type="journal article" date="2019" name="Int. J. Syst. Evol. Microbiol.">
        <title>The Global Catalogue of Microorganisms (GCM) 10K type strain sequencing project: providing services to taxonomists for standard genome sequencing and annotation.</title>
        <authorList>
            <consortium name="The Broad Institute Genomics Platform"/>
            <consortium name="The Broad Institute Genome Sequencing Center for Infectious Disease"/>
            <person name="Wu L."/>
            <person name="Ma J."/>
        </authorList>
    </citation>
    <scope>NUCLEOTIDE SEQUENCE [LARGE SCALE GENOMIC DNA]</scope>
    <source>
        <strain evidence="4">CGMCC 1.12286</strain>
    </source>
</reference>
<dbReference type="InterPro" id="IPR000683">
    <property type="entry name" value="Gfo/Idh/MocA-like_OxRdtase_N"/>
</dbReference>
<dbReference type="Pfam" id="PF22725">
    <property type="entry name" value="GFO_IDH_MocA_C3"/>
    <property type="match status" value="1"/>
</dbReference>
<dbReference type="Gene3D" id="3.40.50.720">
    <property type="entry name" value="NAD(P)-binding Rossmann-like Domain"/>
    <property type="match status" value="1"/>
</dbReference>
<dbReference type="SUPFAM" id="SSF55347">
    <property type="entry name" value="Glyceraldehyde-3-phosphate dehydrogenase-like, C-terminal domain"/>
    <property type="match status" value="1"/>
</dbReference>
<dbReference type="EMBL" id="JBHUCX010000083">
    <property type="protein sequence ID" value="MFD1676885.1"/>
    <property type="molecule type" value="Genomic_DNA"/>
</dbReference>
<dbReference type="Pfam" id="PF01408">
    <property type="entry name" value="GFO_IDH_MocA"/>
    <property type="match status" value="1"/>
</dbReference>
<feature type="domain" description="Gfo/Idh/MocA-like oxidoreductase N-terminal" evidence="1">
    <location>
        <begin position="4"/>
        <end position="122"/>
    </location>
</feature>